<dbReference type="SUPFAM" id="SSF48452">
    <property type="entry name" value="TPR-like"/>
    <property type="match status" value="1"/>
</dbReference>
<name>A0A9D2CB18_9BACT</name>
<evidence type="ECO:0000256" key="5">
    <source>
        <dbReference type="ARBA" id="ARBA00023237"/>
    </source>
</evidence>
<dbReference type="EMBL" id="DXDA01000048">
    <property type="protein sequence ID" value="HIY68866.1"/>
    <property type="molecule type" value="Genomic_DNA"/>
</dbReference>
<gene>
    <name evidence="8" type="ORF">H9828_05575</name>
</gene>
<sequence>MKKAYLFLLGFLALAGCEKQLDIIPKGQTTLENIVDLEYLLNQDYDLSTIYNLEILCNELIATGATGQPISTIMTSRNTIDAAMLTYDESIDRALLTATDASYTAIYRYISYMNQIIDRVYDVEGDDSRRPVLDAEAHIMRAWLHFLAVNIYARQYDEATAEELGGIPYCETIDIFEPRTKQSLATVYEKILADCDEKYIEALPDQSANVLRGNKAWGYGVRARVLLQMKRYDEALPLAAKALEYNSTIEDRSSTADSGTWNLLDTAPNNLLFIGAGIASPFMLVISPETAARFEAGDYVMDYTTDWSELYASMMCGAPAGAKMFFGFLAEVNPWGLTTERVIYTKAECLIRTGQIKEGLAEVDKVRVNRIHPDSYTPFAERGITDEAEAMALLQDAKWVECIGSFENFFDCKRWNSEEAYRQTITRTIPAADADFDGVPDGETSVFTLAPDSPLWVFPFPGDAVQHNSSLTQNY</sequence>
<evidence type="ECO:0000256" key="1">
    <source>
        <dbReference type="ARBA" id="ARBA00004442"/>
    </source>
</evidence>
<organism evidence="8 9">
    <name type="scientific">Candidatus Alistipes intestinigallinarum</name>
    <dbReference type="NCBI Taxonomy" id="2838440"/>
    <lineage>
        <taxon>Bacteria</taxon>
        <taxon>Pseudomonadati</taxon>
        <taxon>Bacteroidota</taxon>
        <taxon>Bacteroidia</taxon>
        <taxon>Bacteroidales</taxon>
        <taxon>Rikenellaceae</taxon>
        <taxon>Alistipes</taxon>
    </lineage>
</organism>
<dbReference type="Proteomes" id="UP000886844">
    <property type="component" value="Unassembled WGS sequence"/>
</dbReference>
<keyword evidence="3" id="KW-0732">Signal</keyword>
<dbReference type="InterPro" id="IPR011990">
    <property type="entry name" value="TPR-like_helical_dom_sf"/>
</dbReference>
<proteinExistence type="inferred from homology"/>
<protein>
    <submittedName>
        <fullName evidence="8">RagB/SusD family nutrient uptake outer membrane protein</fullName>
    </submittedName>
</protein>
<evidence type="ECO:0000259" key="7">
    <source>
        <dbReference type="Pfam" id="PF14322"/>
    </source>
</evidence>
<reference evidence="8" key="1">
    <citation type="journal article" date="2021" name="PeerJ">
        <title>Extensive microbial diversity within the chicken gut microbiome revealed by metagenomics and culture.</title>
        <authorList>
            <person name="Gilroy R."/>
            <person name="Ravi A."/>
            <person name="Getino M."/>
            <person name="Pursley I."/>
            <person name="Horton D.L."/>
            <person name="Alikhan N.F."/>
            <person name="Baker D."/>
            <person name="Gharbi K."/>
            <person name="Hall N."/>
            <person name="Watson M."/>
            <person name="Adriaenssens E.M."/>
            <person name="Foster-Nyarko E."/>
            <person name="Jarju S."/>
            <person name="Secka A."/>
            <person name="Antonio M."/>
            <person name="Oren A."/>
            <person name="Chaudhuri R.R."/>
            <person name="La Ragione R."/>
            <person name="Hildebrand F."/>
            <person name="Pallen M.J."/>
        </authorList>
    </citation>
    <scope>NUCLEOTIDE SEQUENCE</scope>
    <source>
        <strain evidence="8">5134</strain>
    </source>
</reference>
<dbReference type="Pfam" id="PF07980">
    <property type="entry name" value="SusD_RagB"/>
    <property type="match status" value="1"/>
</dbReference>
<comment type="subcellular location">
    <subcellularLocation>
        <location evidence="1">Cell outer membrane</location>
    </subcellularLocation>
</comment>
<keyword evidence="4" id="KW-0472">Membrane</keyword>
<feature type="domain" description="SusD-like N-terminal" evidence="7">
    <location>
        <begin position="74"/>
        <end position="227"/>
    </location>
</feature>
<accession>A0A9D2CB18</accession>
<evidence type="ECO:0000256" key="3">
    <source>
        <dbReference type="ARBA" id="ARBA00022729"/>
    </source>
</evidence>
<evidence type="ECO:0000259" key="6">
    <source>
        <dbReference type="Pfam" id="PF07980"/>
    </source>
</evidence>
<dbReference type="PROSITE" id="PS51257">
    <property type="entry name" value="PROKAR_LIPOPROTEIN"/>
    <property type="match status" value="1"/>
</dbReference>
<dbReference type="AlphaFoldDB" id="A0A9D2CB18"/>
<dbReference type="Gene3D" id="1.25.40.390">
    <property type="match status" value="2"/>
</dbReference>
<keyword evidence="5" id="KW-0998">Cell outer membrane</keyword>
<dbReference type="GO" id="GO:0009279">
    <property type="term" value="C:cell outer membrane"/>
    <property type="evidence" value="ECO:0007669"/>
    <property type="project" value="UniProtKB-SubCell"/>
</dbReference>
<dbReference type="InterPro" id="IPR033985">
    <property type="entry name" value="SusD-like_N"/>
</dbReference>
<comment type="caution">
    <text evidence="8">The sequence shown here is derived from an EMBL/GenBank/DDBJ whole genome shotgun (WGS) entry which is preliminary data.</text>
</comment>
<feature type="domain" description="RagB/SusD" evidence="6">
    <location>
        <begin position="343"/>
        <end position="475"/>
    </location>
</feature>
<evidence type="ECO:0000256" key="4">
    <source>
        <dbReference type="ARBA" id="ARBA00023136"/>
    </source>
</evidence>
<dbReference type="Pfam" id="PF14322">
    <property type="entry name" value="SusD-like_3"/>
    <property type="match status" value="1"/>
</dbReference>
<evidence type="ECO:0000313" key="8">
    <source>
        <dbReference type="EMBL" id="HIY68866.1"/>
    </source>
</evidence>
<dbReference type="InterPro" id="IPR012944">
    <property type="entry name" value="SusD_RagB_dom"/>
</dbReference>
<reference evidence="8" key="2">
    <citation type="submission" date="2021-04" db="EMBL/GenBank/DDBJ databases">
        <authorList>
            <person name="Gilroy R."/>
        </authorList>
    </citation>
    <scope>NUCLEOTIDE SEQUENCE</scope>
    <source>
        <strain evidence="8">5134</strain>
    </source>
</reference>
<comment type="similarity">
    <text evidence="2">Belongs to the SusD family.</text>
</comment>
<evidence type="ECO:0000313" key="9">
    <source>
        <dbReference type="Proteomes" id="UP000886844"/>
    </source>
</evidence>
<evidence type="ECO:0000256" key="2">
    <source>
        <dbReference type="ARBA" id="ARBA00006275"/>
    </source>
</evidence>